<dbReference type="InterPro" id="IPR031643">
    <property type="entry name" value="DUF4708"/>
</dbReference>
<dbReference type="Proteomes" id="UP000550707">
    <property type="component" value="Unassembled WGS sequence"/>
</dbReference>
<dbReference type="InParanoid" id="A0A7J8HFH3"/>
<protein>
    <recommendedName>
        <fullName evidence="1">DUF4708 domain-containing protein</fullName>
    </recommendedName>
</protein>
<dbReference type="AlphaFoldDB" id="A0A7J8HFH3"/>
<gene>
    <name evidence="2" type="ORF">HJG59_001746</name>
</gene>
<dbReference type="PANTHER" id="PTHR28495">
    <property type="entry name" value="HYPOTHETICAL PROTEIN LOC100359752"/>
    <property type="match status" value="1"/>
</dbReference>
<name>A0A7J8HFH3_MOLMO</name>
<dbReference type="EMBL" id="JACASF010000006">
    <property type="protein sequence ID" value="KAF6470830.1"/>
    <property type="molecule type" value="Genomic_DNA"/>
</dbReference>
<dbReference type="Pfam" id="PF15813">
    <property type="entry name" value="DUF4708"/>
    <property type="match status" value="1"/>
</dbReference>
<evidence type="ECO:0000313" key="2">
    <source>
        <dbReference type="EMBL" id="KAF6470830.1"/>
    </source>
</evidence>
<organism evidence="2 3">
    <name type="scientific">Molossus molossus</name>
    <name type="common">Pallas' mastiff bat</name>
    <name type="synonym">Vespertilio molossus</name>
    <dbReference type="NCBI Taxonomy" id="27622"/>
    <lineage>
        <taxon>Eukaryota</taxon>
        <taxon>Metazoa</taxon>
        <taxon>Chordata</taxon>
        <taxon>Craniata</taxon>
        <taxon>Vertebrata</taxon>
        <taxon>Euteleostomi</taxon>
        <taxon>Mammalia</taxon>
        <taxon>Eutheria</taxon>
        <taxon>Laurasiatheria</taxon>
        <taxon>Chiroptera</taxon>
        <taxon>Yangochiroptera</taxon>
        <taxon>Molossidae</taxon>
        <taxon>Molossus</taxon>
    </lineage>
</organism>
<reference evidence="2 3" key="1">
    <citation type="journal article" date="2020" name="Nature">
        <title>Six reference-quality genomes reveal evolution of bat adaptations.</title>
        <authorList>
            <person name="Jebb D."/>
            <person name="Huang Z."/>
            <person name="Pippel M."/>
            <person name="Hughes G.M."/>
            <person name="Lavrichenko K."/>
            <person name="Devanna P."/>
            <person name="Winkler S."/>
            <person name="Jermiin L.S."/>
            <person name="Skirmuntt E.C."/>
            <person name="Katzourakis A."/>
            <person name="Burkitt-Gray L."/>
            <person name="Ray D.A."/>
            <person name="Sullivan K.A.M."/>
            <person name="Roscito J.G."/>
            <person name="Kirilenko B.M."/>
            <person name="Davalos L.M."/>
            <person name="Corthals A.P."/>
            <person name="Power M.L."/>
            <person name="Jones G."/>
            <person name="Ransome R.D."/>
            <person name="Dechmann D.K.N."/>
            <person name="Locatelli A.G."/>
            <person name="Puechmaille S.J."/>
            <person name="Fedrigo O."/>
            <person name="Jarvis E.D."/>
            <person name="Hiller M."/>
            <person name="Vernes S.C."/>
            <person name="Myers E.W."/>
            <person name="Teeling E.C."/>
        </authorList>
    </citation>
    <scope>NUCLEOTIDE SEQUENCE [LARGE SCALE GENOMIC DNA]</scope>
    <source>
        <strain evidence="2">MMolMol1</strain>
        <tissue evidence="2">Muscle</tissue>
    </source>
</reference>
<proteinExistence type="predicted"/>
<sequence length="279" mass="31804">MNVRQQQSLFFLTLPDLQKLCAVRVTLCDGVADAETRSTQMKMCRQLLFLHQDVLASPVPGIFSQIWVVMAIPFYKAGKLNAYIEKYGAKVEAPQRVIPVILQNCLSYSLVARLAPAWNKTGHLLVQGREFLSQMGKQNAVVFDINVTETQVCLSIEAYTIRLPPPELEEFDISQSVIKDFDTHKNAVIEGHSILSNWCYVLPSMKMGQILSILHTTPPDCPFHSYRDFQKHWDDLYGYKLPEDCGNIQIYCSIYFRMIGGRVFTYPLHTSLHRCSAHV</sequence>
<accession>A0A7J8HFH3</accession>
<comment type="caution">
    <text evidence="2">The sequence shown here is derived from an EMBL/GenBank/DDBJ whole genome shotgun (WGS) entry which is preliminary data.</text>
</comment>
<feature type="domain" description="DUF4708" evidence="1">
    <location>
        <begin position="7"/>
        <end position="269"/>
    </location>
</feature>
<dbReference type="PANTHER" id="PTHR28495:SF1">
    <property type="entry name" value="GENE, 17266-RELATED"/>
    <property type="match status" value="1"/>
</dbReference>
<evidence type="ECO:0000313" key="3">
    <source>
        <dbReference type="Proteomes" id="UP000550707"/>
    </source>
</evidence>
<dbReference type="OrthoDB" id="6285995at2759"/>
<keyword evidence="3" id="KW-1185">Reference proteome</keyword>
<evidence type="ECO:0000259" key="1">
    <source>
        <dbReference type="Pfam" id="PF15813"/>
    </source>
</evidence>